<dbReference type="PANTHER" id="PTHR10357:SF219">
    <property type="entry name" value="MALTOSE ALPHA-D-GLUCOSYLTRANSFERASE"/>
    <property type="match status" value="1"/>
</dbReference>
<feature type="domain" description="Glycosyl hydrolase family 13 catalytic" evidence="1">
    <location>
        <begin position="347"/>
        <end position="689"/>
    </location>
</feature>
<dbReference type="InterPro" id="IPR006047">
    <property type="entry name" value="GH13_cat_dom"/>
</dbReference>
<dbReference type="SMART" id="SM00642">
    <property type="entry name" value="Aamy"/>
    <property type="match status" value="1"/>
</dbReference>
<dbReference type="Gene3D" id="3.20.20.80">
    <property type="entry name" value="Glycosidases"/>
    <property type="match status" value="1"/>
</dbReference>
<organism evidence="2 3">
    <name type="scientific">Chroococcidiopsis cubana SAG 39.79</name>
    <dbReference type="NCBI Taxonomy" id="388085"/>
    <lineage>
        <taxon>Bacteria</taxon>
        <taxon>Bacillati</taxon>
        <taxon>Cyanobacteriota</taxon>
        <taxon>Cyanophyceae</taxon>
        <taxon>Chroococcidiopsidales</taxon>
        <taxon>Chroococcidiopsidaceae</taxon>
        <taxon>Chroococcidiopsis</taxon>
    </lineage>
</organism>
<evidence type="ECO:0000313" key="3">
    <source>
        <dbReference type="Proteomes" id="UP000282574"/>
    </source>
</evidence>
<accession>A0AB37UGV9</accession>
<evidence type="ECO:0000259" key="1">
    <source>
        <dbReference type="SMART" id="SM00642"/>
    </source>
</evidence>
<sequence>MGTVFSFILGEPNAQGNPTRAEQSPSFAIADATSTKLVREPAQSQVLYRDIYLRQQPNRIIFGNDKLKLEFDRATGQWLILAADGIAGNLIAAADIAQNIDFQIDGNWAIAQHGAKLLHYETAIDRFRKGVTLNLSFGVVPRPHQTDSPYEFELTVAYTLFPDRGSLARSATLRRNFSSARASAKQVRKLEGFRFGLPGVGIENPDLCVVDVPGPFLPQTYVAPQTPYKNLVNQSIQLHRAPDAGLGILTMTNKQRQMTLASWMETSGEVAYNSTIRGDGRKLSFWHENLRAYRLPEQYTVTSDIHHVELTTQALPAALAQYRQMLARTLPLATNTPQWAREMVLLEVYPPYFPEGFKGITKKLSFYRNIGFNTIYLMPHWVGGYAPIDLYQVEPSYGTSDDLRELVRTAHSLGMKVLFDMVIHGFDPKSSVPQERPDLFVRDEQGNLARHREWGSISTDWASPAYQQYMVDLALHDLKTYNIDGYRVDAAGYKGASWDAKIPYPAYRSGSASPELMQRMLSAMQAIKPETVLLSEIFGPVFYSVSNLVHDNQTEAGQFLLDRMAAGKVNAQHYKAHIANVLSALPAGANRVYFTRNHDTSWFYHFNGYTPRLMAMEAVHALFGIPEVFAGDPKYSPNPDDNPDVYEFYRRLFLTRQQFPELVRGEVLLREIECDNPWVFTGLRRSNGRLTLVAISFSSDREAANLTLSINTSTTQARQKIQLIDPIQGDNIEFARTGDAMNSVRIKLKPFQILMGRL</sequence>
<dbReference type="GO" id="GO:0005975">
    <property type="term" value="P:carbohydrate metabolic process"/>
    <property type="evidence" value="ECO:0007669"/>
    <property type="project" value="InterPro"/>
</dbReference>
<dbReference type="SUPFAM" id="SSF51445">
    <property type="entry name" value="(Trans)glycosidases"/>
    <property type="match status" value="1"/>
</dbReference>
<dbReference type="EMBL" id="RSCK01000036">
    <property type="protein sequence ID" value="RUT10782.1"/>
    <property type="molecule type" value="Genomic_DNA"/>
</dbReference>
<dbReference type="PANTHER" id="PTHR10357">
    <property type="entry name" value="ALPHA-AMYLASE FAMILY MEMBER"/>
    <property type="match status" value="1"/>
</dbReference>
<dbReference type="Proteomes" id="UP000282574">
    <property type="component" value="Unassembled WGS sequence"/>
</dbReference>
<proteinExistence type="predicted"/>
<dbReference type="InterPro" id="IPR017853">
    <property type="entry name" value="GH"/>
</dbReference>
<dbReference type="Pfam" id="PF00128">
    <property type="entry name" value="Alpha-amylase"/>
    <property type="match status" value="1"/>
</dbReference>
<protein>
    <recommendedName>
        <fullName evidence="1">Glycosyl hydrolase family 13 catalytic domain-containing protein</fullName>
    </recommendedName>
</protein>
<comment type="caution">
    <text evidence="2">The sequence shown here is derived from an EMBL/GenBank/DDBJ whole genome shotgun (WGS) entry which is preliminary data.</text>
</comment>
<keyword evidence="3" id="KW-1185">Reference proteome</keyword>
<reference evidence="2 3" key="1">
    <citation type="journal article" date="2019" name="Genome Biol. Evol.">
        <title>Day and night: Metabolic profiles and evolutionary relationships of six axenic non-marine cyanobacteria.</title>
        <authorList>
            <person name="Will S.E."/>
            <person name="Henke P."/>
            <person name="Boedeker C."/>
            <person name="Huang S."/>
            <person name="Brinkmann H."/>
            <person name="Rohde M."/>
            <person name="Jarek M."/>
            <person name="Friedl T."/>
            <person name="Seufert S."/>
            <person name="Schumacher M."/>
            <person name="Overmann J."/>
            <person name="Neumann-Schaal M."/>
            <person name="Petersen J."/>
        </authorList>
    </citation>
    <scope>NUCLEOTIDE SEQUENCE [LARGE SCALE GENOMIC DNA]</scope>
    <source>
        <strain evidence="2 3">SAG 39.79</strain>
    </source>
</reference>
<evidence type="ECO:0000313" key="2">
    <source>
        <dbReference type="EMBL" id="RUT10782.1"/>
    </source>
</evidence>
<gene>
    <name evidence="2" type="ORF">DSM107010_39000</name>
</gene>
<dbReference type="AlphaFoldDB" id="A0AB37UGV9"/>
<name>A0AB37UGV9_9CYAN</name>